<comment type="caution">
    <text evidence="2">The sequence shown here is derived from an EMBL/GenBank/DDBJ whole genome shotgun (WGS) entry which is preliminary data.</text>
</comment>
<proteinExistence type="predicted"/>
<feature type="region of interest" description="Disordered" evidence="1">
    <location>
        <begin position="103"/>
        <end position="164"/>
    </location>
</feature>
<feature type="compositionally biased region" description="Low complexity" evidence="1">
    <location>
        <begin position="131"/>
        <end position="150"/>
    </location>
</feature>
<evidence type="ECO:0000313" key="3">
    <source>
        <dbReference type="Proteomes" id="UP001151760"/>
    </source>
</evidence>
<organism evidence="2 3">
    <name type="scientific">Tanacetum coccineum</name>
    <dbReference type="NCBI Taxonomy" id="301880"/>
    <lineage>
        <taxon>Eukaryota</taxon>
        <taxon>Viridiplantae</taxon>
        <taxon>Streptophyta</taxon>
        <taxon>Embryophyta</taxon>
        <taxon>Tracheophyta</taxon>
        <taxon>Spermatophyta</taxon>
        <taxon>Magnoliopsida</taxon>
        <taxon>eudicotyledons</taxon>
        <taxon>Gunneridae</taxon>
        <taxon>Pentapetalae</taxon>
        <taxon>asterids</taxon>
        <taxon>campanulids</taxon>
        <taxon>Asterales</taxon>
        <taxon>Asteraceae</taxon>
        <taxon>Asteroideae</taxon>
        <taxon>Anthemideae</taxon>
        <taxon>Anthemidinae</taxon>
        <taxon>Tanacetum</taxon>
    </lineage>
</organism>
<feature type="compositionally biased region" description="Low complexity" evidence="1">
    <location>
        <begin position="106"/>
        <end position="120"/>
    </location>
</feature>
<reference evidence="2" key="2">
    <citation type="submission" date="2022-01" db="EMBL/GenBank/DDBJ databases">
        <authorList>
            <person name="Yamashiro T."/>
            <person name="Shiraishi A."/>
            <person name="Satake H."/>
            <person name="Nakayama K."/>
        </authorList>
    </citation>
    <scope>NUCLEOTIDE SEQUENCE</scope>
</reference>
<sequence length="326" mass="36245">MRVLLSLKTANPVDKETANLVVKEIANPIDKETANPVDKETANPVNTTKLRIRASYSACKYVKLIQELLGYVRDTCPDIHKPSEKSVAVTPINKKKTVRFAEPVISSSTSQNQLGSSQTQEKQTTNNSVLTSTGVSRSTKSSRSKSINNTKNDRILQISSSTQKKNKVEDHSRIVKFCLNKSNCVVEPSGNANVQHSKLNTNSELICIKCNSSMFDARHELCFLKFVSHMNASSKSKSVKKAKKKEEWKPTEKVFTKIGYNWRPTGRTFTLVGNACPLTRITATNKVPLKEPIPLEVVAQESVVTKVYTRRPKVPKNNGSNSKPKI</sequence>
<accession>A0ABQ4YHS0</accession>
<protein>
    <submittedName>
        <fullName evidence="2">Uncharacterized protein</fullName>
    </submittedName>
</protein>
<dbReference type="Proteomes" id="UP001151760">
    <property type="component" value="Unassembled WGS sequence"/>
</dbReference>
<dbReference type="EMBL" id="BQNB010010439">
    <property type="protein sequence ID" value="GJS77329.1"/>
    <property type="molecule type" value="Genomic_DNA"/>
</dbReference>
<gene>
    <name evidence="2" type="ORF">Tco_0727210</name>
</gene>
<evidence type="ECO:0000256" key="1">
    <source>
        <dbReference type="SAM" id="MobiDB-lite"/>
    </source>
</evidence>
<feature type="compositionally biased region" description="Polar residues" evidence="1">
    <location>
        <begin position="121"/>
        <end position="130"/>
    </location>
</feature>
<evidence type="ECO:0000313" key="2">
    <source>
        <dbReference type="EMBL" id="GJS77329.1"/>
    </source>
</evidence>
<reference evidence="2" key="1">
    <citation type="journal article" date="2022" name="Int. J. Mol. Sci.">
        <title>Draft Genome of Tanacetum Coccineum: Genomic Comparison of Closely Related Tanacetum-Family Plants.</title>
        <authorList>
            <person name="Yamashiro T."/>
            <person name="Shiraishi A."/>
            <person name="Nakayama K."/>
            <person name="Satake H."/>
        </authorList>
    </citation>
    <scope>NUCLEOTIDE SEQUENCE</scope>
</reference>
<keyword evidence="3" id="KW-1185">Reference proteome</keyword>
<name>A0ABQ4YHS0_9ASTR</name>